<dbReference type="GO" id="GO:0046540">
    <property type="term" value="C:U4/U6 x U5 tri-snRNP complex"/>
    <property type="evidence" value="ECO:0007669"/>
    <property type="project" value="TreeGrafter"/>
</dbReference>
<dbReference type="PROSITE" id="PS52002">
    <property type="entry name" value="SM"/>
    <property type="match status" value="1"/>
</dbReference>
<keyword evidence="6" id="KW-0508">mRNA splicing</keyword>
<dbReference type="OrthoDB" id="10256176at2759"/>
<evidence type="ECO:0000256" key="7">
    <source>
        <dbReference type="ARBA" id="ARBA00023242"/>
    </source>
</evidence>
<comment type="caution">
    <text evidence="10">The sequence shown here is derived from an EMBL/GenBank/DDBJ whole genome shotgun (WGS) entry which is preliminary data.</text>
</comment>
<proteinExistence type="inferred from homology"/>
<comment type="similarity">
    <text evidence="2">Belongs to the snRNP Sm proteins family.</text>
</comment>
<accession>A0A1B7SKE2</accession>
<dbReference type="InterPro" id="IPR010920">
    <property type="entry name" value="LSM_dom_sf"/>
</dbReference>
<dbReference type="GO" id="GO:0000932">
    <property type="term" value="C:P-body"/>
    <property type="evidence" value="ECO:0007669"/>
    <property type="project" value="TreeGrafter"/>
</dbReference>
<evidence type="ECO:0000256" key="2">
    <source>
        <dbReference type="ARBA" id="ARBA00006850"/>
    </source>
</evidence>
<dbReference type="GO" id="GO:0005688">
    <property type="term" value="C:U6 snRNP"/>
    <property type="evidence" value="ECO:0007669"/>
    <property type="project" value="TreeGrafter"/>
</dbReference>
<dbReference type="SMART" id="SM00651">
    <property type="entry name" value="Sm"/>
    <property type="match status" value="1"/>
</dbReference>
<evidence type="ECO:0000259" key="9">
    <source>
        <dbReference type="PROSITE" id="PS52002"/>
    </source>
</evidence>
<dbReference type="PANTHER" id="PTHR13829:SF2">
    <property type="entry name" value="U6 SNRNA-ASSOCIATED SM-LIKE PROTEIN LSM2"/>
    <property type="match status" value="1"/>
</dbReference>
<keyword evidence="5" id="KW-0694">RNA-binding</keyword>
<dbReference type="PANTHER" id="PTHR13829">
    <property type="entry name" value="SNRNP CORE PROTEIN FAMILY MEMBER"/>
    <property type="match status" value="1"/>
</dbReference>
<dbReference type="AlphaFoldDB" id="A0A1B7SKE2"/>
<name>A0A1B7SKE2_9ASCO</name>
<dbReference type="Gene3D" id="2.30.30.100">
    <property type="match status" value="1"/>
</dbReference>
<dbReference type="InterPro" id="IPR016654">
    <property type="entry name" value="U6_snRNA_Lsm2"/>
</dbReference>
<dbReference type="SUPFAM" id="SSF50182">
    <property type="entry name" value="Sm-like ribonucleoproteins"/>
    <property type="match status" value="1"/>
</dbReference>
<keyword evidence="4" id="KW-0747">Spliceosome</keyword>
<organism evidence="10 11">
    <name type="scientific">Hanseniaspora valbyensis NRRL Y-1626</name>
    <dbReference type="NCBI Taxonomy" id="766949"/>
    <lineage>
        <taxon>Eukaryota</taxon>
        <taxon>Fungi</taxon>
        <taxon>Dikarya</taxon>
        <taxon>Ascomycota</taxon>
        <taxon>Saccharomycotina</taxon>
        <taxon>Saccharomycetes</taxon>
        <taxon>Saccharomycodales</taxon>
        <taxon>Saccharomycodaceae</taxon>
        <taxon>Hanseniaspora</taxon>
    </lineage>
</organism>
<evidence type="ECO:0000256" key="8">
    <source>
        <dbReference type="ARBA" id="ARBA00023274"/>
    </source>
</evidence>
<dbReference type="Pfam" id="PF01423">
    <property type="entry name" value="LSM"/>
    <property type="match status" value="1"/>
</dbReference>
<evidence type="ECO:0000256" key="3">
    <source>
        <dbReference type="ARBA" id="ARBA00022664"/>
    </source>
</evidence>
<keyword evidence="8" id="KW-0687">Ribonucleoprotein</keyword>
<dbReference type="GO" id="GO:1990726">
    <property type="term" value="C:Lsm1-7-Pat1 complex"/>
    <property type="evidence" value="ECO:0007669"/>
    <property type="project" value="TreeGrafter"/>
</dbReference>
<evidence type="ECO:0000256" key="4">
    <source>
        <dbReference type="ARBA" id="ARBA00022728"/>
    </source>
</evidence>
<comment type="subcellular location">
    <subcellularLocation>
        <location evidence="1">Nucleus</location>
    </subcellularLocation>
</comment>
<keyword evidence="3" id="KW-0507">mRNA processing</keyword>
<dbReference type="Proteomes" id="UP000092321">
    <property type="component" value="Unassembled WGS sequence"/>
</dbReference>
<gene>
    <name evidence="10" type="ORF">HANVADRAFT_54414</name>
</gene>
<keyword evidence="7" id="KW-0539">Nucleus</keyword>
<keyword evidence="11" id="KW-1185">Reference proteome</keyword>
<evidence type="ECO:0000256" key="5">
    <source>
        <dbReference type="ARBA" id="ARBA00022884"/>
    </source>
</evidence>
<dbReference type="GO" id="GO:0071013">
    <property type="term" value="C:catalytic step 2 spliceosome"/>
    <property type="evidence" value="ECO:0007669"/>
    <property type="project" value="TreeGrafter"/>
</dbReference>
<dbReference type="InterPro" id="IPR001163">
    <property type="entry name" value="Sm_dom_euk/arc"/>
</dbReference>
<evidence type="ECO:0000313" key="11">
    <source>
        <dbReference type="Proteomes" id="UP000092321"/>
    </source>
</evidence>
<dbReference type="GO" id="GO:0000398">
    <property type="term" value="P:mRNA splicing, via spliceosome"/>
    <property type="evidence" value="ECO:0007669"/>
    <property type="project" value="TreeGrafter"/>
</dbReference>
<sequence>MLFFSLFKTLVDQEVTIELKNNLKLTGTIKSVDQFLNIKLDNISTPESHLDEDGDMIYLNNPHFAGLKNLFIRGSNIRYVHLKKSLVDCNLLQDAARRELAMEKREEK</sequence>
<dbReference type="InterPro" id="IPR047575">
    <property type="entry name" value="Sm"/>
</dbReference>
<evidence type="ECO:0000313" key="10">
    <source>
        <dbReference type="EMBL" id="OBA16954.1"/>
    </source>
</evidence>
<dbReference type="EMBL" id="LXPE01000610">
    <property type="protein sequence ID" value="OBA16954.1"/>
    <property type="molecule type" value="Genomic_DNA"/>
</dbReference>
<reference evidence="11" key="1">
    <citation type="journal article" date="2016" name="Proc. Natl. Acad. Sci. U.S.A.">
        <title>Comparative genomics of biotechnologically important yeasts.</title>
        <authorList>
            <person name="Riley R."/>
            <person name="Haridas S."/>
            <person name="Wolfe K.H."/>
            <person name="Lopes M.R."/>
            <person name="Hittinger C.T."/>
            <person name="Goeker M."/>
            <person name="Salamov A.A."/>
            <person name="Wisecaver J.H."/>
            <person name="Long T.M."/>
            <person name="Calvey C.H."/>
            <person name="Aerts A.L."/>
            <person name="Barry K.W."/>
            <person name="Choi C."/>
            <person name="Clum A."/>
            <person name="Coughlan A.Y."/>
            <person name="Deshpande S."/>
            <person name="Douglass A.P."/>
            <person name="Hanson S.J."/>
            <person name="Klenk H.-P."/>
            <person name="LaButti K.M."/>
            <person name="Lapidus A."/>
            <person name="Lindquist E.A."/>
            <person name="Lipzen A.M."/>
            <person name="Meier-Kolthoff J.P."/>
            <person name="Ohm R.A."/>
            <person name="Otillar R.P."/>
            <person name="Pangilinan J.L."/>
            <person name="Peng Y."/>
            <person name="Rokas A."/>
            <person name="Rosa C.A."/>
            <person name="Scheuner C."/>
            <person name="Sibirny A.A."/>
            <person name="Slot J.C."/>
            <person name="Stielow J.B."/>
            <person name="Sun H."/>
            <person name="Kurtzman C.P."/>
            <person name="Blackwell M."/>
            <person name="Grigoriev I.V."/>
            <person name="Jeffries T.W."/>
        </authorList>
    </citation>
    <scope>NUCLEOTIDE SEQUENCE [LARGE SCALE GENOMIC DNA]</scope>
    <source>
        <strain evidence="11">NRRL Y-1626</strain>
    </source>
</reference>
<dbReference type="GO" id="GO:0071011">
    <property type="term" value="C:precatalytic spliceosome"/>
    <property type="evidence" value="ECO:0007669"/>
    <property type="project" value="TreeGrafter"/>
</dbReference>
<feature type="domain" description="Sm" evidence="9">
    <location>
        <begin position="2"/>
        <end position="86"/>
    </location>
</feature>
<protein>
    <submittedName>
        <fullName evidence="10">U6 snRNA-associated Sm-like protein LSm2</fullName>
    </submittedName>
</protein>
<dbReference type="GO" id="GO:0003723">
    <property type="term" value="F:RNA binding"/>
    <property type="evidence" value="ECO:0007669"/>
    <property type="project" value="UniProtKB-KW"/>
</dbReference>
<dbReference type="CDD" id="cd01725">
    <property type="entry name" value="LSm2"/>
    <property type="match status" value="1"/>
</dbReference>
<evidence type="ECO:0000256" key="1">
    <source>
        <dbReference type="ARBA" id="ARBA00004123"/>
    </source>
</evidence>
<evidence type="ECO:0000256" key="6">
    <source>
        <dbReference type="ARBA" id="ARBA00023187"/>
    </source>
</evidence>